<dbReference type="AlphaFoldDB" id="A0ABD0J5B4"/>
<dbReference type="PANTHER" id="PTHR21284">
    <property type="entry name" value="EG:80H7.2 PROTEIN"/>
    <property type="match status" value="1"/>
</dbReference>
<dbReference type="GO" id="GO:0016020">
    <property type="term" value="C:membrane"/>
    <property type="evidence" value="ECO:0007669"/>
    <property type="project" value="UniProtKB-SubCell"/>
</dbReference>
<dbReference type="EMBL" id="JACVVK020000636">
    <property type="protein sequence ID" value="KAK7461551.1"/>
    <property type="molecule type" value="Genomic_DNA"/>
</dbReference>
<keyword evidence="4 5" id="KW-0472">Membrane</keyword>
<accession>A0ABD0J5B4</accession>
<evidence type="ECO:0000313" key="6">
    <source>
        <dbReference type="EMBL" id="KAK7461551.1"/>
    </source>
</evidence>
<dbReference type="PROSITE" id="PS51257">
    <property type="entry name" value="PROKAR_LIPOPROTEIN"/>
    <property type="match status" value="1"/>
</dbReference>
<dbReference type="Proteomes" id="UP001519460">
    <property type="component" value="Unassembled WGS sequence"/>
</dbReference>
<gene>
    <name evidence="6" type="ORF">BaRGS_00038697</name>
</gene>
<dbReference type="Gene3D" id="1.20.140.150">
    <property type="match status" value="1"/>
</dbReference>
<comment type="subcellular location">
    <subcellularLocation>
        <location evidence="1">Membrane</location>
        <topology evidence="1">Multi-pass membrane protein</topology>
    </subcellularLocation>
</comment>
<organism evidence="6 7">
    <name type="scientific">Batillaria attramentaria</name>
    <dbReference type="NCBI Taxonomy" id="370345"/>
    <lineage>
        <taxon>Eukaryota</taxon>
        <taxon>Metazoa</taxon>
        <taxon>Spiralia</taxon>
        <taxon>Lophotrochozoa</taxon>
        <taxon>Mollusca</taxon>
        <taxon>Gastropoda</taxon>
        <taxon>Caenogastropoda</taxon>
        <taxon>Sorbeoconcha</taxon>
        <taxon>Cerithioidea</taxon>
        <taxon>Batillariidae</taxon>
        <taxon>Batillaria</taxon>
    </lineage>
</organism>
<keyword evidence="7" id="KW-1185">Reference proteome</keyword>
<evidence type="ECO:0000313" key="7">
    <source>
        <dbReference type="Proteomes" id="UP001519460"/>
    </source>
</evidence>
<dbReference type="Pfam" id="PF13903">
    <property type="entry name" value="Claudin_2"/>
    <property type="match status" value="1"/>
</dbReference>
<protein>
    <submittedName>
        <fullName evidence="6">Uncharacterized protein</fullName>
    </submittedName>
</protein>
<name>A0ABD0J5B4_9CAEN</name>
<dbReference type="PANTHER" id="PTHR21284:SF12">
    <property type="entry name" value="EG:80H7.2 PROTEIN"/>
    <property type="match status" value="1"/>
</dbReference>
<sequence length="207" mass="23448">MGRTVALIGCFFVAAAVGCMVLAFASPYWVESWGEFTGNRFVKAGLWEFCFNDYTFYKDHNGKRYLGCFYIFSDTIRPLWEWLSPPWFIAMQVIVSLALLVQVLNAICLVLYVFKLFPKYLNSSILLGSAAVMLFALVCIFIVLVVFGVKKEDRLWIPRPDMNYLSWSYGLCCLSGWASLFAALALYKGSRDADVDYGGPYGYPKPT</sequence>
<evidence type="ECO:0000256" key="5">
    <source>
        <dbReference type="SAM" id="Phobius"/>
    </source>
</evidence>
<evidence type="ECO:0000256" key="3">
    <source>
        <dbReference type="ARBA" id="ARBA00022989"/>
    </source>
</evidence>
<feature type="transmembrane region" description="Helical" evidence="5">
    <location>
        <begin position="125"/>
        <end position="147"/>
    </location>
</feature>
<feature type="transmembrane region" description="Helical" evidence="5">
    <location>
        <begin position="167"/>
        <end position="187"/>
    </location>
</feature>
<reference evidence="6 7" key="1">
    <citation type="journal article" date="2023" name="Sci. Data">
        <title>Genome assembly of the Korean intertidal mud-creeper Batillaria attramentaria.</title>
        <authorList>
            <person name="Patra A.K."/>
            <person name="Ho P.T."/>
            <person name="Jun S."/>
            <person name="Lee S.J."/>
            <person name="Kim Y."/>
            <person name="Won Y.J."/>
        </authorList>
    </citation>
    <scope>NUCLEOTIDE SEQUENCE [LARGE SCALE GENOMIC DNA]</scope>
    <source>
        <strain evidence="6">Wonlab-2016</strain>
    </source>
</reference>
<dbReference type="InterPro" id="IPR004031">
    <property type="entry name" value="PMP22/EMP/MP20/Claudin"/>
</dbReference>
<comment type="caution">
    <text evidence="6">The sequence shown here is derived from an EMBL/GenBank/DDBJ whole genome shotgun (WGS) entry which is preliminary data.</text>
</comment>
<keyword evidence="2 5" id="KW-0812">Transmembrane</keyword>
<proteinExistence type="predicted"/>
<evidence type="ECO:0000256" key="4">
    <source>
        <dbReference type="ARBA" id="ARBA00023136"/>
    </source>
</evidence>
<evidence type="ECO:0000256" key="1">
    <source>
        <dbReference type="ARBA" id="ARBA00004141"/>
    </source>
</evidence>
<evidence type="ECO:0000256" key="2">
    <source>
        <dbReference type="ARBA" id="ARBA00022692"/>
    </source>
</evidence>
<feature type="transmembrane region" description="Helical" evidence="5">
    <location>
        <begin position="87"/>
        <end position="113"/>
    </location>
</feature>
<keyword evidence="3 5" id="KW-1133">Transmembrane helix</keyword>